<dbReference type="eggNOG" id="ENOG502QWY2">
    <property type="taxonomic scope" value="Eukaryota"/>
</dbReference>
<dbReference type="Proteomes" id="UP000003786">
    <property type="component" value="Chromosome 4"/>
</dbReference>
<evidence type="ECO:0000256" key="1">
    <source>
        <dbReference type="SAM" id="MobiDB-lite"/>
    </source>
</evidence>
<dbReference type="VEuPathDB" id="PiroplasmaDB:TOT_040000753"/>
<dbReference type="AlphaFoldDB" id="J7MGY2"/>
<dbReference type="EMBL" id="AP011949">
    <property type="protein sequence ID" value="BAM42386.1"/>
    <property type="molecule type" value="Genomic_DNA"/>
</dbReference>
<proteinExistence type="predicted"/>
<name>J7MGY2_THEOR</name>
<protein>
    <submittedName>
        <fullName evidence="2">Uncharacterized protein</fullName>
    </submittedName>
</protein>
<gene>
    <name evidence="2" type="ORF">TOT_040000753</name>
</gene>
<dbReference type="RefSeq" id="XP_009692687.1">
    <property type="nucleotide sequence ID" value="XM_009694392.1"/>
</dbReference>
<evidence type="ECO:0000313" key="3">
    <source>
        <dbReference type="Proteomes" id="UP000003786"/>
    </source>
</evidence>
<feature type="region of interest" description="Disordered" evidence="1">
    <location>
        <begin position="91"/>
        <end position="114"/>
    </location>
</feature>
<accession>J7MGY2</accession>
<dbReference type="GeneID" id="20716796"/>
<keyword evidence="3" id="KW-1185">Reference proteome</keyword>
<organism evidence="2 3">
    <name type="scientific">Theileria orientalis strain Shintoku</name>
    <dbReference type="NCBI Taxonomy" id="869250"/>
    <lineage>
        <taxon>Eukaryota</taxon>
        <taxon>Sar</taxon>
        <taxon>Alveolata</taxon>
        <taxon>Apicomplexa</taxon>
        <taxon>Aconoidasida</taxon>
        <taxon>Piroplasmida</taxon>
        <taxon>Theileriidae</taxon>
        <taxon>Theileria</taxon>
    </lineage>
</organism>
<sequence length="526" mass="59115">MKDFLNRILSDSYNFNKLDRVLELKLVDIQEKYESGRKVEDLLIFREELSRVRELLLSEDLCKIYKSCKITSFLLSYSFLHHRALIHQSSASNVPSEDSHRGSKEESHNPSREDRVYRISDEWNKFIGELTNTALDSTGSHIDNALVGSHLVSLLHDLTLYLTHKQFNRAYKTLVTTLYGGVVKFSNSLSYGGNLGELNDKLNEVILTILSYYHSTNQLLNEHIDQIEKLCSTSTISSATRASNLSDRAYKGERNWVKGAYDLMLKANNNYLTSRLNSLDSVDVPFLTYALSVAGSRGSTTCSGDATDLNLFNIYQLIVKLIRGLEKSTNIASGSRGAGISGTIGTGILETSHKAVQLFDLLNSVVGLLNKDLVLLHLNKVAEIVNLLFQSRFILENHSGHLLELLKSLTDYCVNFRSLINFKLLADLVEAATSNAAPEDTQNLHRIPVDSFRLFAYLIDEGSLESWVGRLMYDDRVNSVLFDQYLSNILTRSADFDHSLLLRVYGVVRKAGNNGLIGQLQFLLSH</sequence>
<reference evidence="2 3" key="1">
    <citation type="journal article" date="2012" name="MBio">
        <title>Comparative genome analysis of three eukaryotic parasites with differing abilities to transform leukocytes reveals key mediators of Theileria-induced leukocyte transformation.</title>
        <authorList>
            <person name="Hayashida K."/>
            <person name="Hara Y."/>
            <person name="Abe T."/>
            <person name="Yamasaki C."/>
            <person name="Toyoda A."/>
            <person name="Kosuge T."/>
            <person name="Suzuki Y."/>
            <person name="Sato Y."/>
            <person name="Kawashima S."/>
            <person name="Katayama T."/>
            <person name="Wakaguri H."/>
            <person name="Inoue N."/>
            <person name="Homma K."/>
            <person name="Tada-Umezaki M."/>
            <person name="Yagi Y."/>
            <person name="Fujii Y."/>
            <person name="Habara T."/>
            <person name="Kanehisa M."/>
            <person name="Watanabe H."/>
            <person name="Ito K."/>
            <person name="Gojobori T."/>
            <person name="Sugawara H."/>
            <person name="Imanishi T."/>
            <person name="Weir W."/>
            <person name="Gardner M."/>
            <person name="Pain A."/>
            <person name="Shiels B."/>
            <person name="Hattori M."/>
            <person name="Nene V."/>
            <person name="Sugimoto C."/>
        </authorList>
    </citation>
    <scope>NUCLEOTIDE SEQUENCE [LARGE SCALE GENOMIC DNA]</scope>
    <source>
        <strain evidence="2 3">Shintoku</strain>
    </source>
</reference>
<evidence type="ECO:0000313" key="2">
    <source>
        <dbReference type="EMBL" id="BAM42386.1"/>
    </source>
</evidence>
<feature type="compositionally biased region" description="Basic and acidic residues" evidence="1">
    <location>
        <begin position="97"/>
        <end position="114"/>
    </location>
</feature>
<dbReference type="KEGG" id="tot:TOT_040000753"/>